<keyword evidence="1" id="KW-0732">Signal</keyword>
<accession>A0A8H3US11</accession>
<gene>
    <name evidence="2" type="ORF">EG328_003797</name>
</gene>
<proteinExistence type="predicted"/>
<protein>
    <submittedName>
        <fullName evidence="2">Uncharacterized protein</fullName>
    </submittedName>
</protein>
<sequence length="247" mass="26738">MRVHHAFTLLVPLVSLSARAIPFASAKTINLCAELFDGGYGGGRVHMTTLQAACTGPQSLVVDCHYVLPTPEGSVLGYKNCDLDERCVPVDTKPNEFPDAGCQKELKPSGVKGNRDNDGFACSAGVEVGSQPVVVMSWITADNPKFQDYLTRCTITKSGQINNIYVSSPCAKKSVLLHLAAHTTYQACISTAIAVARVSVGFHWHIDSPGKTKKIIHTRDEHRKPLQEMFTIDNSTASEGFSIEFGN</sequence>
<reference evidence="2 3" key="1">
    <citation type="submission" date="2018-12" db="EMBL/GenBank/DDBJ databases">
        <title>Venturia inaequalis Genome Resource.</title>
        <authorList>
            <person name="Lichtner F.J."/>
        </authorList>
    </citation>
    <scope>NUCLEOTIDE SEQUENCE [LARGE SCALE GENOMIC DNA]</scope>
    <source>
        <strain evidence="2 3">120213</strain>
    </source>
</reference>
<dbReference type="AlphaFoldDB" id="A0A8H3US11"/>
<evidence type="ECO:0000313" key="2">
    <source>
        <dbReference type="EMBL" id="KAE9974467.1"/>
    </source>
</evidence>
<name>A0A8H3US11_VENIN</name>
<feature type="signal peptide" evidence="1">
    <location>
        <begin position="1"/>
        <end position="26"/>
    </location>
</feature>
<dbReference type="Proteomes" id="UP000447873">
    <property type="component" value="Unassembled WGS sequence"/>
</dbReference>
<evidence type="ECO:0000256" key="1">
    <source>
        <dbReference type="SAM" id="SignalP"/>
    </source>
</evidence>
<feature type="chain" id="PRO_5034172859" evidence="1">
    <location>
        <begin position="27"/>
        <end position="247"/>
    </location>
</feature>
<dbReference type="EMBL" id="WNWS01000218">
    <property type="protein sequence ID" value="KAE9974467.1"/>
    <property type="molecule type" value="Genomic_DNA"/>
</dbReference>
<organism evidence="2 3">
    <name type="scientific">Venturia inaequalis</name>
    <name type="common">Apple scab fungus</name>
    <dbReference type="NCBI Taxonomy" id="5025"/>
    <lineage>
        <taxon>Eukaryota</taxon>
        <taxon>Fungi</taxon>
        <taxon>Dikarya</taxon>
        <taxon>Ascomycota</taxon>
        <taxon>Pezizomycotina</taxon>
        <taxon>Dothideomycetes</taxon>
        <taxon>Pleosporomycetidae</taxon>
        <taxon>Venturiales</taxon>
        <taxon>Venturiaceae</taxon>
        <taxon>Venturia</taxon>
    </lineage>
</organism>
<evidence type="ECO:0000313" key="3">
    <source>
        <dbReference type="Proteomes" id="UP000447873"/>
    </source>
</evidence>
<comment type="caution">
    <text evidence="2">The sequence shown here is derived from an EMBL/GenBank/DDBJ whole genome shotgun (WGS) entry which is preliminary data.</text>
</comment>